<dbReference type="RefSeq" id="WP_039218609.1">
    <property type="nucleotide sequence ID" value="NZ_JENW01000041.1"/>
</dbReference>
<gene>
    <name evidence="2" type="ORF">Z959_08810</name>
</gene>
<organism evidence="2 3">
    <name type="scientific">Clostridium novyi B str. ATCC 27606</name>
    <dbReference type="NCBI Taxonomy" id="1443123"/>
    <lineage>
        <taxon>Bacteria</taxon>
        <taxon>Bacillati</taxon>
        <taxon>Bacillota</taxon>
        <taxon>Clostridia</taxon>
        <taxon>Eubacteriales</taxon>
        <taxon>Clostridiaceae</taxon>
        <taxon>Clostridium</taxon>
    </lineage>
</organism>
<evidence type="ECO:0000313" key="2">
    <source>
        <dbReference type="EMBL" id="KEI16918.1"/>
    </source>
</evidence>
<name>A0AA40IUY6_CLONO</name>
<comment type="caution">
    <text evidence="2">The sequence shown here is derived from an EMBL/GenBank/DDBJ whole genome shotgun (WGS) entry which is preliminary data.</text>
</comment>
<keyword evidence="3" id="KW-1185">Reference proteome</keyword>
<keyword evidence="1" id="KW-0472">Membrane</keyword>
<dbReference type="AlphaFoldDB" id="A0AA40IUY6"/>
<keyword evidence="1" id="KW-1133">Transmembrane helix</keyword>
<keyword evidence="1" id="KW-0812">Transmembrane</keyword>
<dbReference type="Proteomes" id="UP000027770">
    <property type="component" value="Unassembled WGS sequence"/>
</dbReference>
<proteinExistence type="predicted"/>
<feature type="transmembrane region" description="Helical" evidence="1">
    <location>
        <begin position="74"/>
        <end position="96"/>
    </location>
</feature>
<accession>A0AA40IUY6</accession>
<protein>
    <submittedName>
        <fullName evidence="2">Uncharacterized protein</fullName>
    </submittedName>
</protein>
<evidence type="ECO:0000256" key="1">
    <source>
        <dbReference type="SAM" id="Phobius"/>
    </source>
</evidence>
<evidence type="ECO:0000313" key="3">
    <source>
        <dbReference type="Proteomes" id="UP000027770"/>
    </source>
</evidence>
<reference evidence="2 3" key="1">
    <citation type="submission" date="2014-02" db="EMBL/GenBank/DDBJ databases">
        <title>Plasmidome dynamics in the species complex Clostridium novyi sensu lato converts strains of independent lineages into distinctly different pathogens.</title>
        <authorList>
            <person name="Skarin H."/>
            <person name="Segerman B."/>
        </authorList>
    </citation>
    <scope>NUCLEOTIDE SEQUENCE [LARGE SCALE GENOMIC DNA]</scope>
    <source>
        <strain evidence="2 3">ATCC 27606</strain>
    </source>
</reference>
<dbReference type="EMBL" id="JENW01000041">
    <property type="protein sequence ID" value="KEI16918.1"/>
    <property type="molecule type" value="Genomic_DNA"/>
</dbReference>
<sequence length="161" mass="19399">MKNNLKIRNLYDNICINKYKKCFKKHFKYKIAINENIEKDRFVEMLTNEIYIYYTKHNLYYEKKRIKYKIDTDLGLNFSSLNGICISLILGIITFGEKFSNYFALIAYSVTLIMLIFLVYLYFDKCINLSFMNLCSDILKEIENDEYIYDKKSKKIINKKL</sequence>
<feature type="transmembrane region" description="Helical" evidence="1">
    <location>
        <begin position="102"/>
        <end position="123"/>
    </location>
</feature>